<keyword evidence="1 4" id="KW-0732">Signal</keyword>
<accession>A0A087TK06</accession>
<evidence type="ECO:0000256" key="3">
    <source>
        <dbReference type="PROSITE-ProRule" id="PRU00557"/>
    </source>
</evidence>
<dbReference type="PROSITE" id="PS51233">
    <property type="entry name" value="VWFD"/>
    <property type="match status" value="1"/>
</dbReference>
<dbReference type="InterPro" id="IPR015255">
    <property type="entry name" value="Vitellinogen_open_b-sht"/>
</dbReference>
<feature type="disulfide bond" evidence="3">
    <location>
        <begin position="177"/>
        <end position="203"/>
    </location>
</feature>
<dbReference type="SUPFAM" id="SSF48431">
    <property type="entry name" value="Lipovitellin-phosvitin complex, superhelical domain"/>
    <property type="match status" value="1"/>
</dbReference>
<dbReference type="InterPro" id="IPR001846">
    <property type="entry name" value="VWF_type-D"/>
</dbReference>
<protein>
    <submittedName>
        <fullName evidence="7">Apolipophorin</fullName>
    </submittedName>
</protein>
<dbReference type="InterPro" id="IPR015819">
    <property type="entry name" value="Lipid_transp_b-sht_shell"/>
</dbReference>
<feature type="domain" description="Vitellogenin" evidence="5">
    <location>
        <begin position="40"/>
        <end position="657"/>
    </location>
</feature>
<dbReference type="Gene3D" id="2.20.80.10">
    <property type="entry name" value="Lipovitellin-phosvitin complex, chain A, domain 4"/>
    <property type="match status" value="1"/>
</dbReference>
<evidence type="ECO:0000256" key="4">
    <source>
        <dbReference type="SAM" id="SignalP"/>
    </source>
</evidence>
<proteinExistence type="predicted"/>
<dbReference type="InterPro" id="IPR001747">
    <property type="entry name" value="Vitellogenin_N"/>
</dbReference>
<evidence type="ECO:0000259" key="6">
    <source>
        <dbReference type="PROSITE" id="PS51233"/>
    </source>
</evidence>
<dbReference type="Pfam" id="PF01347">
    <property type="entry name" value="Vitellogenin_N"/>
    <property type="match status" value="1"/>
</dbReference>
<feature type="signal peptide" evidence="4">
    <location>
        <begin position="1"/>
        <end position="19"/>
    </location>
</feature>
<dbReference type="Proteomes" id="UP000054359">
    <property type="component" value="Unassembled WGS sequence"/>
</dbReference>
<dbReference type="InterPro" id="IPR015817">
    <property type="entry name" value="Vitellinogen_open_b-sht_sub1"/>
</dbReference>
<evidence type="ECO:0000259" key="5">
    <source>
        <dbReference type="PROSITE" id="PS51211"/>
    </source>
</evidence>
<gene>
    <name evidence="7" type="ORF">X975_21685</name>
</gene>
<evidence type="ECO:0000313" key="7">
    <source>
        <dbReference type="EMBL" id="KFM65445.1"/>
    </source>
</evidence>
<dbReference type="Gene3D" id="2.30.230.10">
    <property type="entry name" value="Lipovitellin, beta-sheet shell regions, chain A"/>
    <property type="match status" value="1"/>
</dbReference>
<dbReference type="SMART" id="SM01169">
    <property type="entry name" value="DUF1943"/>
    <property type="match status" value="1"/>
</dbReference>
<dbReference type="InterPro" id="IPR011030">
    <property type="entry name" value="Lipovitellin_superhlx_dom"/>
</dbReference>
<reference evidence="7 8" key="1">
    <citation type="submission" date="2013-11" db="EMBL/GenBank/DDBJ databases">
        <title>Genome sequencing of Stegodyphus mimosarum.</title>
        <authorList>
            <person name="Bechsgaard J."/>
        </authorList>
    </citation>
    <scope>NUCLEOTIDE SEQUENCE [LARGE SCALE GENOMIC DNA]</scope>
</reference>
<dbReference type="OrthoDB" id="6484170at2759"/>
<feature type="domain" description="VWFD" evidence="6">
    <location>
        <begin position="3911"/>
        <end position="4079"/>
    </location>
</feature>
<dbReference type="Pfam" id="PF09172">
    <property type="entry name" value="Vit_open_b-sht"/>
    <property type="match status" value="1"/>
</dbReference>
<dbReference type="Pfam" id="PF00094">
    <property type="entry name" value="VWD"/>
    <property type="match status" value="1"/>
</dbReference>
<feature type="non-terminal residue" evidence="7">
    <location>
        <position position="4483"/>
    </location>
</feature>
<sequence>MASHRKLVLLCAFVVSAVAVPTRKREQCARYCTDEADFTLRPGSTYTYDYETTTVTTVQGPSQDKTQLQMSAQVDIEVLSKCDLSLRLRGVNLKLSDPETPDYLNSIRGVRDFARTIERHILRFSFQNGKIEHVCPTEDVPAWVLNIQKGVLSAFQTHVVRPDWATRTLETDILGKCTAEYHSLGRSWQGMHTVRKLKDLSTCTDRENVETYLQGTPYTQDFMTRSLPLLKGRQECEQVLGNGYLQSSICNEEITFRPFSNGGNGVITTVSQKLSHATTSSRTFTGNDYRPTQEPLLYRHAKEELNAARIVDESEVALKELCEASKQDISMTVPRKFSAFVYKLKKLPFASLKSFYQKVDSICPENPKARKFFIDAIPMVATSESARFMYEMIRQRDLSESESNFWLTSLSFVNEPTAEMIATFTPLLDGRNEQALLGISAFIHNFCRSHECSSYPQVRAAVHKLVENLGDNCYTPEDKKIILTLKALGNIGHMFGKEYIVEACYKNPQIRTEARLAAIDTFRRVGCDVSRESLMNLFSNYNEDTEIRIAAYLAIMKCPNSKTIQDIKNIFMNEKINQVGSFIWTHMNALAKSRHPERQDIRDIVSNLYLLNKYESDARKVSSAREATFFLESIDSGFHIDNHLIFSTDSYLPRTAMFNLTVDIFGKTCNLFQIDGRMEGLEHVVESFFGPHGYFPQKNVAKLLREKRSISNNKIDDLDEKFDAQSRFQQQPYGSLDVKIFGTSMWYNQFKANEDGVPEINLLDFVTKLAEEQEKEYSKSFMFLDTTFTVPMTSGLPLRIAVNGTANVGLKIGGKFNVKSFQHVDIMGHIEPSGAIEIASLLSVDAGNVAKSGMRVVGTMHSSTVLDGRLEVRNGEVVKAQLNMPRDRIDVFNMESKVYLVHGHEEREQKVDKKDGTYLSSCSGETFSKLFGVSFCSELRVPPYRPNSYLHPINGPAAFNLFIRKTDLSLKSYNFDAQWKKELKNGAYSRYGMISVVTPHSQIERNIKFEVSAGQKDNSISLKMKTPLKKLDINAMFLRENSQSKLTTNIVVDDKFFFGLDSGLRTVNEKNAVSYMASLEMKAPTKKLVTMSGSTTLKFGEKYSAEMKIEDLTQRPIIAKGNLEFRGQDRYDTEMSLSSYAVDGTVRGFAQLSGSMSAKMTADYRIMEGKMNKLSITGKMRNLSVSALTKYNGLLNIETSFLPEWNTEVSFETMKTTGHIENTVSITLGDGIRSRAHTIKFQEILRYSGTLKNNVIDGSLSLAYPEKNIDYSVHVNHENTEKYLKNSLKFQYDTNKQINTDIQLNFNTEYPLSFTTDMKLRYPGHSGAARLAINQSNAKEYRATMSYQWQERSTDVIIHYKDKSEGSRFKYEVDGRLQLPSARPTVFSTTLGFHKSQFALSSELNVGINKYQMKADYIGGNSLNHRFIGQVSSNNDVYALEAAIQQQRNKLNCNAEIKMPNRQRITTKIEGRMGDNLRIGSFEILWDADRDNSKRFAVTSELRSKPDGYDSKIALEVYRRRMTGALSIGLQGDLRNSQWKTNNRAEFEWAPNKKVTAVLAANMEIDRSRQQVNSHFELATPYNGYENLTLSITHLYANQQWDSEISSNLPGRNQFSVSSTGRFNFARGGANIDAKGKIHTSFMQLENLYMELNHDHNPIDLSSKAQIKWNNYDKIILELSGNRHIESNTLKGVIKVKTPFSYMEDISAEINHSYSTYNYYRTYGSLQWAPRRQITLNFEGNHQLSGRRRTCTISLKGTSPYRGYENVEGKVIYNNDGSSLNTDGELIWNKNKITSSVSGLFRNTLYYKNFESKIQFTTPFRNYEAVELSSSLEINQNSYKLNVDTRLPYSSTVSLNSVGKMNSFNDIELNALLVAESPKYMDPKRGSIDFVHKLINSKLQSTLDAVFGNERFTILLSGLSESSYNTKNIEFSATINTTFRKYEELKIDLTHNQRDADYLTKLHLTKNKLSGSLNHALIFRDWLNFDTQAELISNSPMLNGKISITHEGKGHLLQHRSSLLWDKNKEIKLNAEYSNKFYSKEFNVKISTPFRTIREIEVVSGYEYQNPQRKGRLIVSWDRRNKMELIGNFDNYQWENVNAKLEFTSPFKGHEFYSSLIKYDLSSAQKTAEFSCLWGSANKKEIVAKVNFLKSYRSLNLETVLETPFDEMKKVSFSAACNYNKAEKSLSLVYAKNDNSFVLNGRSLIRREGALINVDLSTPYRTLRELKTSAKYDRLRNGMSGELFLDWNRANTYKMNGQYELKGTSVEANFEVVTPIEGYENVVLEVNGNYESNKFNSQVNLMWSKNRKIFIDILSEYDSRSGYVTFRAESPFPKYREIRFESNYEKKSGQYSGKVTTVINRRNTYEGVLGVTYGGKNIAKINLRFVSPIVNFREIEITSSIDAEPGSYQFSSNVKMENNEISSLIYLSKQGKEYMECKVKVNTNFERFRVFSLDSSLRNDDYSVVEGRIDLVTPFEILRSFEARGEYKLNEDGGFISLKSKTPHRSLNIEGNMSNSQFRPLTASLEINAPFTTFKKISTNAEINVIQWNDAQLKFSTKSPIFAHTFDVSFQKDDDDLSFELKADSSALPSRTAIISWKASYNLPKRTETEISVELLGKVHYINGQFKDSGRDMDVQVTIESSLLPENKADLSASYARRRNNKVLEGKVYFIVPSSTHQIVANYETKGNQIASTLKIDSSVLSFSTLNAQAKYINNNGRDIEAAFSVSTPETTHAITGSLKNYEREKFIQLKLECPLAASLNPFTITGTLNHENFDAMDGSLIVTTPDNEVRVAGSMKKVGWENVEAFLTINTPIKSLRMLRIDGRYLNDNFQNVECNFQLETSNENFPELGLTSKISRTQSSEEMSLMLRLPVRNYQSVQLLANAHHDARFSNADSRITLTLPKSRYVAYSQYGISKNRISGRVELELAGFKWVTSGRLENTVQQKDVSLSLSTPSENTYIFGGAYGSIGNRQQLTATYSSPSNERYNLNSSLSFRNFGNFEVEFDVETPFYRYRTMQAKIKQEYIFNRHFATTVECWKNGRHGLFRIQNHMTRDGLKGVIQLACPYTKTRDIKLHYTHQKRSSTSECNLEFDYNKVKQLKVGLLQISDKTAHITLDVPVLPLTVTADSKKDLNSREIKFTSTYQNRAVAFRTSYTAEDNEFRHDASFAWDESREKRISYDIKMADTETGKELWSRLDTPLRSLMMKGNFTRTSRASSGGVDFYWDASRSLEKHMAVGIQHADVSSYRETSHRVQITVEHPKLPKAVIQTNTLTFRPSEIHGKSELIYSTNGYHNILMEFKAFDLSGGSRDIHYKGEFSLKHPINRLNVKGVGEITDGKIESSAHFKVESLDRPQVQNVREIKAKLLKTRQQLDLVVRNNDDQMTVLGQVTGRNGDINVSVTRKMNEIIDLTSQIRYSKRNRMLDVSVSNAENSGVQFAAAFPKDSASLKVSHSTRGNVINDASVYLGLEESKVLKSQVNWRPRLWEELRINTGETLRGFIESSKSRYTAMKSALSNEWASRSTVLVQSMSQELSPVFEDLRNSASDIANDLQSARDAFWNMYNRNEFYMKDIVKNGKALKKFMSDLADGLVLACEVTCNIVMEFLEDTYDRIYYKCLDFFDYLQDMYARWAVMAKQAFRNAQEATRKGLITCAMKLEQYGNLISKKLGEFSDYVILKLDKLVRAYAPCFIDGYYYMKNAADSIRYSVNGIMTEVSDCIFSNRYYLALRNYAYSVMDTIQAFRDYEYMESAQAFINRIYDAEILNNVINHPSVEYMSGIANSALRKSVEVYHTLGMDTLVNTASDAISNYAKTLALQTAQDLLSEFYHMKGGAKYDFAPERGYMAIEFNLPTTRNSLIEVFDFKSYPEYQKMMNVKNSLAVDFYEDFCIWDFYYKFMKYFTPSYWLPSFTAHAMLAGNQHYITFDKLPFEFAGRCSYLLARDFVDGNFSVIVNYGREDHQRKSLTILTEGKKIDIGQDYKVTLDDTKTELPIQIGKTIVIREGANVRIENEKKGFSAVCNFVRNYCSLTLSGFYFGKTGGLFGTFNYEPSLDMMTPTRHLADDVESFARSWEVGQMACRSTENLATLPSNDYMVQKKCRNMFEKSSSEFRACFKQVDPENYLRMCINDLSAVHESVHDAVICQSAAAYFAECKMAGVPLKMSKDCVLCEKQDGTMMKEGEALKFTRGNSVTAADVVFLIEEKACNKDRVKYLGKLAQNIEDNFRQKGYRDIRYSVVGFGGDEVHAAPHIHTMDGQESGPLRSLTSALESMEYGDGPVNILEALRFAAALNFRSGTVKSFILLKCSTCKSEEVRAEYGEMLRTLLDGDITLHLVMEQKYEMKVPNKNSKARRVIGVDKKFAYTLKDVKDSQLSGDGDLLAQLKIPKDVCIPLALEVNGSSFDSQFLTETKKNTNKKFMDVLARLVVRSSSEGSTEWGMCCECIATNDGMGKSTCQRCVSAEIASMISADTSSFGNYPSSRPENK</sequence>
<keyword evidence="8" id="KW-1185">Reference proteome</keyword>
<keyword evidence="2" id="KW-0325">Glycoprotein</keyword>
<organism evidence="7 8">
    <name type="scientific">Stegodyphus mimosarum</name>
    <name type="common">African social velvet spider</name>
    <dbReference type="NCBI Taxonomy" id="407821"/>
    <lineage>
        <taxon>Eukaryota</taxon>
        <taxon>Metazoa</taxon>
        <taxon>Ecdysozoa</taxon>
        <taxon>Arthropoda</taxon>
        <taxon>Chelicerata</taxon>
        <taxon>Arachnida</taxon>
        <taxon>Araneae</taxon>
        <taxon>Araneomorphae</taxon>
        <taxon>Entelegynae</taxon>
        <taxon>Eresoidea</taxon>
        <taxon>Eresidae</taxon>
        <taxon>Stegodyphus</taxon>
    </lineage>
</organism>
<dbReference type="Gene3D" id="1.25.10.20">
    <property type="entry name" value="Vitellinogen, superhelical"/>
    <property type="match status" value="1"/>
</dbReference>
<dbReference type="SMART" id="SM00216">
    <property type="entry name" value="VWD"/>
    <property type="match status" value="1"/>
</dbReference>
<evidence type="ECO:0000256" key="2">
    <source>
        <dbReference type="ARBA" id="ARBA00023180"/>
    </source>
</evidence>
<evidence type="ECO:0000256" key="1">
    <source>
        <dbReference type="ARBA" id="ARBA00022729"/>
    </source>
</evidence>
<dbReference type="Pfam" id="PF08742">
    <property type="entry name" value="C8"/>
    <property type="match status" value="1"/>
</dbReference>
<keyword evidence="3" id="KW-1015">Disulfide bond</keyword>
<dbReference type="OMA" id="IPHYACQ"/>
<feature type="disulfide bond" evidence="3">
    <location>
        <begin position="447"/>
        <end position="452"/>
    </location>
</feature>
<dbReference type="InterPro" id="IPR014853">
    <property type="entry name" value="VWF/SSPO/ZAN-like_Cys-rich_dom"/>
</dbReference>
<dbReference type="PROSITE" id="PS51211">
    <property type="entry name" value="VITELLOGENIN"/>
    <property type="match status" value="1"/>
</dbReference>
<dbReference type="PANTHER" id="PTHR37860">
    <property type="entry name" value="AGAP008810-PA"/>
    <property type="match status" value="1"/>
</dbReference>
<feature type="chain" id="PRO_5001829718" evidence="4">
    <location>
        <begin position="20"/>
        <end position="4483"/>
    </location>
</feature>
<dbReference type="InterPro" id="IPR015816">
    <property type="entry name" value="Vitellinogen_b-sht_N"/>
</dbReference>
<dbReference type="Gene3D" id="2.20.50.20">
    <property type="entry name" value="Lipovitellin. Chain A, domain 3"/>
    <property type="match status" value="1"/>
</dbReference>
<dbReference type="GO" id="GO:0005319">
    <property type="term" value="F:lipid transporter activity"/>
    <property type="evidence" value="ECO:0007669"/>
    <property type="project" value="InterPro"/>
</dbReference>
<comment type="caution">
    <text evidence="3">Lacks conserved residue(s) required for the propagation of feature annotation.</text>
</comment>
<name>A0A087TK06_STEMI</name>
<dbReference type="SMART" id="SM00638">
    <property type="entry name" value="LPD_N"/>
    <property type="match status" value="1"/>
</dbReference>
<dbReference type="SUPFAM" id="SSF56968">
    <property type="entry name" value="Lipovitellin-phosvitin complex, beta-sheet shell regions"/>
    <property type="match status" value="2"/>
</dbReference>
<dbReference type="PANTHER" id="PTHR37860:SF2">
    <property type="entry name" value="VITELLOGENIN DOMAIN-CONTAINING PROTEIN"/>
    <property type="match status" value="1"/>
</dbReference>
<dbReference type="SMART" id="SM00832">
    <property type="entry name" value="C8"/>
    <property type="match status" value="1"/>
</dbReference>
<dbReference type="STRING" id="407821.A0A087TK06"/>
<evidence type="ECO:0000313" key="8">
    <source>
        <dbReference type="Proteomes" id="UP000054359"/>
    </source>
</evidence>
<dbReference type="EMBL" id="KK115573">
    <property type="protein sequence ID" value="KFM65445.1"/>
    <property type="molecule type" value="Genomic_DNA"/>
</dbReference>